<accession>A0A7T8IW46</accession>
<evidence type="ECO:0000313" key="2">
    <source>
        <dbReference type="Proteomes" id="UP000596123"/>
    </source>
</evidence>
<dbReference type="InterPro" id="IPR013320">
    <property type="entry name" value="ConA-like_dom_sf"/>
</dbReference>
<dbReference type="SUPFAM" id="SSF49899">
    <property type="entry name" value="Concanavalin A-like lectins/glucanases"/>
    <property type="match status" value="1"/>
</dbReference>
<organism evidence="1 2">
    <name type="scientific">Erwinia phage pEa_SNUABM_5</name>
    <dbReference type="NCBI Taxonomy" id="2797313"/>
    <lineage>
        <taxon>Viruses</taxon>
        <taxon>Duplodnaviria</taxon>
        <taxon>Heunggongvirae</taxon>
        <taxon>Uroviricota</taxon>
        <taxon>Caudoviricetes</taxon>
        <taxon>Rivsvirus</taxon>
        <taxon>Rivsvirus SNUABM5</taxon>
    </lineage>
</organism>
<evidence type="ECO:0000313" key="1">
    <source>
        <dbReference type="EMBL" id="QQO90229.1"/>
    </source>
</evidence>
<dbReference type="Gene3D" id="2.60.120.200">
    <property type="match status" value="1"/>
</dbReference>
<dbReference type="EMBL" id="MW366843">
    <property type="protein sequence ID" value="QQO90229.1"/>
    <property type="molecule type" value="Genomic_DNA"/>
</dbReference>
<gene>
    <name evidence="1" type="ORF">pEaSNUABM5_00087</name>
</gene>
<protein>
    <submittedName>
        <fullName evidence="1">Uncharacterized protein</fullName>
    </submittedName>
</protein>
<dbReference type="Proteomes" id="UP000596123">
    <property type="component" value="Segment"/>
</dbReference>
<reference evidence="1 2" key="1">
    <citation type="submission" date="2020-12" db="EMBL/GenBank/DDBJ databases">
        <title>Complete genome sequence of Erwinia phage pEa_SNUABM_5.</title>
        <authorList>
            <person name="Kim S.G."/>
            <person name="Lee S.B."/>
            <person name="Kwon J."/>
            <person name="Park S.C."/>
        </authorList>
    </citation>
    <scope>NUCLEOTIDE SEQUENCE [LARGE SCALE GENOMIC DNA]</scope>
</reference>
<name>A0A7T8IW46_9CAUD</name>
<sequence>MQLKLFSSPVASQLTRLFGATKYDTKTVSLIALASGKTTKDLNQCLNFHTATAAGYTFDLSRMNSLGIGTLLGSSTDCTRTIANNVLSISELNITATAQGKPTHIILGGIIPLALEIGVDINLLYPNSNTVIDVTSVGSIVYCPAFDIALPTLGAFAPWLVGNELAAIDSTVFRAASFIDYAYNTVTVNASVTNDTTNGIGMVQNGTPVSLIVPVDVAQSFTLDFKYRQEATTKFADIAFFQLYSSNTVRWAIGLEPAQNQLAIWNQAANAKVSRPIATFNALKSTTFVAVKYVYDATTNLHRVFINGSLVDSFTYVNIKPGITTAYIGTSGAYDATVKPYMDNIRVRQGVFL</sequence>
<proteinExistence type="predicted"/>
<keyword evidence="2" id="KW-1185">Reference proteome</keyword>